<dbReference type="KEGG" id="pgr:PGTG_17658"/>
<keyword evidence="3" id="KW-0949">S-adenosyl-L-methionine</keyword>
<reference evidence="6" key="2">
    <citation type="journal article" date="2011" name="Proc. Natl. Acad. Sci. U.S.A.">
        <title>Obligate biotrophy features unraveled by the genomic analysis of rust fungi.</title>
        <authorList>
            <person name="Duplessis S."/>
            <person name="Cuomo C.A."/>
            <person name="Lin Y.-C."/>
            <person name="Aerts A."/>
            <person name="Tisserant E."/>
            <person name="Veneault-Fourrey C."/>
            <person name="Joly D.L."/>
            <person name="Hacquard S."/>
            <person name="Amselem J."/>
            <person name="Cantarel B.L."/>
            <person name="Chiu R."/>
            <person name="Coutinho P.M."/>
            <person name="Feau N."/>
            <person name="Field M."/>
            <person name="Frey P."/>
            <person name="Gelhaye E."/>
            <person name="Goldberg J."/>
            <person name="Grabherr M.G."/>
            <person name="Kodira C.D."/>
            <person name="Kohler A."/>
            <person name="Kuees U."/>
            <person name="Lindquist E.A."/>
            <person name="Lucas S.M."/>
            <person name="Mago R."/>
            <person name="Mauceli E."/>
            <person name="Morin E."/>
            <person name="Murat C."/>
            <person name="Pangilinan J.L."/>
            <person name="Park R."/>
            <person name="Pearson M."/>
            <person name="Quesneville H."/>
            <person name="Rouhier N."/>
            <person name="Sakthikumar S."/>
            <person name="Salamov A.A."/>
            <person name="Schmutz J."/>
            <person name="Selles B."/>
            <person name="Shapiro H."/>
            <person name="Tanguay P."/>
            <person name="Tuskan G.A."/>
            <person name="Henrissat B."/>
            <person name="Van de Peer Y."/>
            <person name="Rouze P."/>
            <person name="Ellis J.G."/>
            <person name="Dodds P.N."/>
            <person name="Schein J.E."/>
            <person name="Zhong S."/>
            <person name="Hamelin R.C."/>
            <person name="Grigoriev I.V."/>
            <person name="Szabo L.J."/>
            <person name="Martin F."/>
        </authorList>
    </citation>
    <scope>NUCLEOTIDE SEQUENCE [LARGE SCALE GENOMIC DNA]</scope>
    <source>
        <strain evidence="6">CRL 75-36-700-3 / race SCCL</strain>
    </source>
</reference>
<evidence type="ECO:0000256" key="1">
    <source>
        <dbReference type="ARBA" id="ARBA00005179"/>
    </source>
</evidence>
<dbReference type="GO" id="GO:0016740">
    <property type="term" value="F:transferase activity"/>
    <property type="evidence" value="ECO:0007669"/>
    <property type="project" value="UniProtKB-KW"/>
</dbReference>
<dbReference type="EMBL" id="DS178349">
    <property type="protein sequence ID" value="EFP91604.2"/>
    <property type="molecule type" value="Genomic_DNA"/>
</dbReference>
<accession>E3L4X9</accession>
<dbReference type="eggNOG" id="ENOG502RKU7">
    <property type="taxonomic scope" value="Eukaryota"/>
</dbReference>
<dbReference type="InParanoid" id="E3L4X9"/>
<dbReference type="InterPro" id="IPR029063">
    <property type="entry name" value="SAM-dependent_MTases_sf"/>
</dbReference>
<protein>
    <recommendedName>
        <fullName evidence="7">Methyltransferase domain-containing protein</fullName>
    </recommendedName>
</protein>
<sequence length="436" mass="49602">MSLAVKIIRRNHLHYAIISIKEVWMKQSRPSGQHALVTTRVARYVCWNLGFAGRLYKRSSPDPDQTIPKQHPTPIDIFEHQVTQKHFRDTFDSSTMSNSKQNQEKPMVGDDQFGPAMAQMPPSEKGIEAPYPLDDPRMSEQLTFYKAATGIQDSEKLKAHILEIRAEGCKTFPFPCILCFYFLQGMIARHPFYHNVRKEIEKKSNNRKIFLDIGAGMGTDLRQTIYYGWNRDDVIGVDVASEWKPLGYKLFRDSDRPIPYFLGNVLEPEVLDVKSSAKVDHAKIDLHSLKDLNPLKGAARFITLNQLFHFFDEAGQRKLAERCALLLSDEAGSTIFGMHIGGVKKGLESHKSVSFPNFCLKSTSLTNENNLSAIASNERMYVHSPETWKELWESIFAPRKVKLVSELVDVGPEAHLIPLFPGCSSMQRLYWSVTLV</sequence>
<dbReference type="PANTHER" id="PTHR35897">
    <property type="entry name" value="METHYLTRANSFERASE AUSD"/>
    <property type="match status" value="1"/>
</dbReference>
<proteinExistence type="inferred from homology"/>
<evidence type="ECO:0000256" key="4">
    <source>
        <dbReference type="ARBA" id="ARBA00038314"/>
    </source>
</evidence>
<evidence type="ECO:0000256" key="3">
    <source>
        <dbReference type="ARBA" id="ARBA00022691"/>
    </source>
</evidence>
<dbReference type="AlphaFoldDB" id="E3L4X9"/>
<dbReference type="HOGENOM" id="CLU_051542_1_0_1"/>
<evidence type="ECO:0008006" key="7">
    <source>
        <dbReference type="Google" id="ProtNLM"/>
    </source>
</evidence>
<name>E3L4X9_PUCGT</name>
<dbReference type="VEuPathDB" id="FungiDB:PGTG_17658"/>
<comment type="similarity">
    <text evidence="4">Belongs to the class I-like SAM-binding methyltransferase superfamily.</text>
</comment>
<evidence type="ECO:0000313" key="5">
    <source>
        <dbReference type="EMBL" id="EFP91604.2"/>
    </source>
</evidence>
<gene>
    <name evidence="5" type="ORF">PGTG_17658</name>
</gene>
<comment type="pathway">
    <text evidence="1">Secondary metabolite biosynthesis.</text>
</comment>
<dbReference type="RefSeq" id="XP_003336023.2">
    <property type="nucleotide sequence ID" value="XM_003335975.2"/>
</dbReference>
<organism evidence="5 6">
    <name type="scientific">Puccinia graminis f. sp. tritici (strain CRL 75-36-700-3 / race SCCL)</name>
    <name type="common">Black stem rust fungus</name>
    <dbReference type="NCBI Taxonomy" id="418459"/>
    <lineage>
        <taxon>Eukaryota</taxon>
        <taxon>Fungi</taxon>
        <taxon>Dikarya</taxon>
        <taxon>Basidiomycota</taxon>
        <taxon>Pucciniomycotina</taxon>
        <taxon>Pucciniomycetes</taxon>
        <taxon>Pucciniales</taxon>
        <taxon>Pucciniaceae</taxon>
        <taxon>Puccinia</taxon>
    </lineage>
</organism>
<dbReference type="Proteomes" id="UP000008783">
    <property type="component" value="Unassembled WGS sequence"/>
</dbReference>
<evidence type="ECO:0000256" key="2">
    <source>
        <dbReference type="ARBA" id="ARBA00022679"/>
    </source>
</evidence>
<evidence type="ECO:0000313" key="6">
    <source>
        <dbReference type="Proteomes" id="UP000008783"/>
    </source>
</evidence>
<dbReference type="GeneID" id="10531541"/>
<dbReference type="SUPFAM" id="SSF53335">
    <property type="entry name" value="S-adenosyl-L-methionine-dependent methyltransferases"/>
    <property type="match status" value="1"/>
</dbReference>
<dbReference type="PANTHER" id="PTHR35897:SF1">
    <property type="entry name" value="METHYLTRANSFERASE AUSD"/>
    <property type="match status" value="1"/>
</dbReference>
<dbReference type="InterPro" id="IPR051654">
    <property type="entry name" value="Meroterpenoid_MTases"/>
</dbReference>
<keyword evidence="2" id="KW-0808">Transferase</keyword>
<dbReference type="OrthoDB" id="2495203at2759"/>
<keyword evidence="6" id="KW-1185">Reference proteome</keyword>
<reference key="1">
    <citation type="submission" date="2007-01" db="EMBL/GenBank/DDBJ databases">
        <title>The Genome Sequence of Puccinia graminis f. sp. tritici Strain CRL 75-36-700-3.</title>
        <authorList>
            <consortium name="The Broad Institute Genome Sequencing Platform"/>
            <person name="Birren B."/>
            <person name="Lander E."/>
            <person name="Galagan J."/>
            <person name="Nusbaum C."/>
            <person name="Devon K."/>
            <person name="Cuomo C."/>
            <person name="Jaffe D."/>
            <person name="Butler J."/>
            <person name="Alvarez P."/>
            <person name="Gnerre S."/>
            <person name="Grabherr M."/>
            <person name="Mauceli E."/>
            <person name="Brockman W."/>
            <person name="Young S."/>
            <person name="LaButti K."/>
            <person name="Sykes S."/>
            <person name="DeCaprio D."/>
            <person name="Crawford M."/>
            <person name="Koehrsen M."/>
            <person name="Engels R."/>
            <person name="Montgomery P."/>
            <person name="Pearson M."/>
            <person name="Howarth C."/>
            <person name="Larson L."/>
            <person name="White J."/>
            <person name="Zeng Q."/>
            <person name="Kodira C."/>
            <person name="Yandava C."/>
            <person name="Alvarado L."/>
            <person name="O'Leary S."/>
            <person name="Szabo L."/>
            <person name="Dean R."/>
            <person name="Schein J."/>
        </authorList>
    </citation>
    <scope>NUCLEOTIDE SEQUENCE</scope>
    <source>
        <strain>CRL 75-36-700-3</strain>
    </source>
</reference>